<reference evidence="1 2" key="1">
    <citation type="submission" date="2014-04" db="EMBL/GenBank/DDBJ databases">
        <authorList>
            <consortium name="DOE Joint Genome Institute"/>
            <person name="Kuo A."/>
            <person name="Tarkka M."/>
            <person name="Buscot F."/>
            <person name="Kohler A."/>
            <person name="Nagy L.G."/>
            <person name="Floudas D."/>
            <person name="Copeland A."/>
            <person name="Barry K.W."/>
            <person name="Cichocki N."/>
            <person name="Veneault-Fourrey C."/>
            <person name="LaButti K."/>
            <person name="Lindquist E.A."/>
            <person name="Lipzen A."/>
            <person name="Lundell T."/>
            <person name="Morin E."/>
            <person name="Murat C."/>
            <person name="Sun H."/>
            <person name="Tunlid A."/>
            <person name="Henrissat B."/>
            <person name="Grigoriev I.V."/>
            <person name="Hibbett D.S."/>
            <person name="Martin F."/>
            <person name="Nordberg H.P."/>
            <person name="Cantor M.N."/>
            <person name="Hua S.X."/>
        </authorList>
    </citation>
    <scope>NUCLEOTIDE SEQUENCE [LARGE SCALE GENOMIC DNA]</scope>
    <source>
        <strain evidence="1 2">F 1598</strain>
    </source>
</reference>
<proteinExistence type="predicted"/>
<dbReference type="HOGENOM" id="CLU_2197918_0_0_1"/>
<dbReference type="InParanoid" id="A0A0C3CB33"/>
<dbReference type="AlphaFoldDB" id="A0A0C3CB33"/>
<protein>
    <submittedName>
        <fullName evidence="1">Uncharacterized protein</fullName>
    </submittedName>
</protein>
<dbReference type="Proteomes" id="UP000054166">
    <property type="component" value="Unassembled WGS sequence"/>
</dbReference>
<keyword evidence="2" id="KW-1185">Reference proteome</keyword>
<evidence type="ECO:0000313" key="2">
    <source>
        <dbReference type="Proteomes" id="UP000054166"/>
    </source>
</evidence>
<evidence type="ECO:0000313" key="1">
    <source>
        <dbReference type="EMBL" id="KIM86922.1"/>
    </source>
</evidence>
<reference evidence="2" key="2">
    <citation type="submission" date="2015-01" db="EMBL/GenBank/DDBJ databases">
        <title>Evolutionary Origins and Diversification of the Mycorrhizal Mutualists.</title>
        <authorList>
            <consortium name="DOE Joint Genome Institute"/>
            <consortium name="Mycorrhizal Genomics Consortium"/>
            <person name="Kohler A."/>
            <person name="Kuo A."/>
            <person name="Nagy L.G."/>
            <person name="Floudas D."/>
            <person name="Copeland A."/>
            <person name="Barry K.W."/>
            <person name="Cichocki N."/>
            <person name="Veneault-Fourrey C."/>
            <person name="LaButti K."/>
            <person name="Lindquist E.A."/>
            <person name="Lipzen A."/>
            <person name="Lundell T."/>
            <person name="Morin E."/>
            <person name="Murat C."/>
            <person name="Riley R."/>
            <person name="Ohm R."/>
            <person name="Sun H."/>
            <person name="Tunlid A."/>
            <person name="Henrissat B."/>
            <person name="Grigoriev I.V."/>
            <person name="Hibbett D.S."/>
            <person name="Martin F."/>
        </authorList>
    </citation>
    <scope>NUCLEOTIDE SEQUENCE [LARGE SCALE GENOMIC DNA]</scope>
    <source>
        <strain evidence="2">F 1598</strain>
    </source>
</reference>
<gene>
    <name evidence="1" type="ORF">PILCRDRAFT_292387</name>
</gene>
<organism evidence="1 2">
    <name type="scientific">Piloderma croceum (strain F 1598)</name>
    <dbReference type="NCBI Taxonomy" id="765440"/>
    <lineage>
        <taxon>Eukaryota</taxon>
        <taxon>Fungi</taxon>
        <taxon>Dikarya</taxon>
        <taxon>Basidiomycota</taxon>
        <taxon>Agaricomycotina</taxon>
        <taxon>Agaricomycetes</taxon>
        <taxon>Agaricomycetidae</taxon>
        <taxon>Atheliales</taxon>
        <taxon>Atheliaceae</taxon>
        <taxon>Piloderma</taxon>
    </lineage>
</organism>
<dbReference type="EMBL" id="KN832980">
    <property type="protein sequence ID" value="KIM86922.1"/>
    <property type="molecule type" value="Genomic_DNA"/>
</dbReference>
<name>A0A0C3CB33_PILCF</name>
<accession>A0A0C3CB33</accession>
<sequence>MRPHRKILAAFSSPPWQNRPLYCGFNARTVSLFALHPIHDLAHSFVNRGIGRILSYLGTLVSAVMINKHRLSLSYVLLSPRHNVSPGTGNVGVALKNKSPCDERYIRW</sequence>